<feature type="domain" description="NADH:ubiquinone oxidoreductase-like 20kDa subunit" evidence="7">
    <location>
        <begin position="24"/>
        <end position="134"/>
    </location>
</feature>
<gene>
    <name evidence="8" type="ORF">ASZ90_001258</name>
</gene>
<dbReference type="InterPro" id="IPR006138">
    <property type="entry name" value="NADH_UQ_OxRdtase_20Kd_su"/>
</dbReference>
<dbReference type="InterPro" id="IPR052375">
    <property type="entry name" value="Complex_I_20kDa-like"/>
</dbReference>
<dbReference type="SUPFAM" id="SSF56770">
    <property type="entry name" value="HydA/Nqo6-like"/>
    <property type="match status" value="1"/>
</dbReference>
<dbReference type="PANTHER" id="PTHR42989">
    <property type="entry name" value="HYDROGENASE-4 COMPONENT I"/>
    <property type="match status" value="1"/>
</dbReference>
<sequence>MFTDLINKGRLKSPWIMHFDCGSCNGCDIEVLACLTPLYDIERFGIVNVGNPKHADVLLVTGTVNHRNKHVLKNLYDQMPDPKAVIAIGACGLSGGIFREAYNVVGGVDKVIPVDVYVPGCPARPEAIIDGVVKALDVVKIKLGLTA</sequence>
<keyword evidence="3" id="KW-0004">4Fe-4S</keyword>
<organism evidence="8">
    <name type="scientific">hydrocarbon metagenome</name>
    <dbReference type="NCBI Taxonomy" id="938273"/>
    <lineage>
        <taxon>unclassified sequences</taxon>
        <taxon>metagenomes</taxon>
        <taxon>ecological metagenomes</taxon>
    </lineage>
</organism>
<evidence type="ECO:0000259" key="7">
    <source>
        <dbReference type="Pfam" id="PF01058"/>
    </source>
</evidence>
<reference evidence="8" key="1">
    <citation type="journal article" date="2015" name="Proc. Natl. Acad. Sci. U.S.A.">
        <title>Networks of energetic and metabolic interactions define dynamics in microbial communities.</title>
        <authorList>
            <person name="Embree M."/>
            <person name="Liu J.K."/>
            <person name="Al-Bassam M.M."/>
            <person name="Zengler K."/>
        </authorList>
    </citation>
    <scope>NUCLEOTIDE SEQUENCE</scope>
</reference>
<dbReference type="GO" id="GO:0051539">
    <property type="term" value="F:4 iron, 4 sulfur cluster binding"/>
    <property type="evidence" value="ECO:0007669"/>
    <property type="project" value="UniProtKB-KW"/>
</dbReference>
<dbReference type="Pfam" id="PF01058">
    <property type="entry name" value="Oxidored_q6"/>
    <property type="match status" value="1"/>
</dbReference>
<evidence type="ECO:0000256" key="3">
    <source>
        <dbReference type="ARBA" id="ARBA00022485"/>
    </source>
</evidence>
<dbReference type="InterPro" id="IPR006137">
    <property type="entry name" value="NADH_UbQ_OxRdtase-like_20kDa"/>
</dbReference>
<evidence type="ECO:0000256" key="2">
    <source>
        <dbReference type="ARBA" id="ARBA00009173"/>
    </source>
</evidence>
<protein>
    <submittedName>
        <fullName evidence="8">Energy-conserving hydrogenase (Ferredoxin), subunit c</fullName>
    </submittedName>
</protein>
<dbReference type="Gene3D" id="3.40.50.12280">
    <property type="match status" value="1"/>
</dbReference>
<accession>A0A0W8G6X0</accession>
<evidence type="ECO:0000256" key="5">
    <source>
        <dbReference type="ARBA" id="ARBA00023004"/>
    </source>
</evidence>
<keyword evidence="5" id="KW-0408">Iron</keyword>
<evidence type="ECO:0000313" key="8">
    <source>
        <dbReference type="EMBL" id="KUG28864.1"/>
    </source>
</evidence>
<comment type="cofactor">
    <cofactor evidence="1">
        <name>[4Fe-4S] cluster</name>
        <dbReference type="ChEBI" id="CHEBI:49883"/>
    </cofactor>
</comment>
<dbReference type="EMBL" id="LNQE01000166">
    <property type="protein sequence ID" value="KUG28864.1"/>
    <property type="molecule type" value="Genomic_DNA"/>
</dbReference>
<dbReference type="NCBIfam" id="TIGR01957">
    <property type="entry name" value="nuoB_fam"/>
    <property type="match status" value="1"/>
</dbReference>
<dbReference type="NCBIfam" id="NF005012">
    <property type="entry name" value="PRK06411.1"/>
    <property type="match status" value="1"/>
</dbReference>
<comment type="similarity">
    <text evidence="2">Belongs to the complex I 20 kDa subunit family.</text>
</comment>
<dbReference type="PANTHER" id="PTHR42989:SF1">
    <property type="entry name" value="FORMATE HYDROGENLYASE SUBUNIT 7-RELATED"/>
    <property type="match status" value="1"/>
</dbReference>
<evidence type="ECO:0000256" key="4">
    <source>
        <dbReference type="ARBA" id="ARBA00022723"/>
    </source>
</evidence>
<dbReference type="GO" id="GO:0046872">
    <property type="term" value="F:metal ion binding"/>
    <property type="evidence" value="ECO:0007669"/>
    <property type="project" value="UniProtKB-KW"/>
</dbReference>
<keyword evidence="4" id="KW-0479">Metal-binding</keyword>
<dbReference type="GO" id="GO:0008137">
    <property type="term" value="F:NADH dehydrogenase (ubiquinone) activity"/>
    <property type="evidence" value="ECO:0007669"/>
    <property type="project" value="InterPro"/>
</dbReference>
<name>A0A0W8G6X0_9ZZZZ</name>
<proteinExistence type="inferred from homology"/>
<keyword evidence="6" id="KW-0411">Iron-sulfur</keyword>
<evidence type="ECO:0000256" key="6">
    <source>
        <dbReference type="ARBA" id="ARBA00023014"/>
    </source>
</evidence>
<evidence type="ECO:0000256" key="1">
    <source>
        <dbReference type="ARBA" id="ARBA00001966"/>
    </source>
</evidence>
<dbReference type="AlphaFoldDB" id="A0A0W8G6X0"/>
<dbReference type="GO" id="GO:0048038">
    <property type="term" value="F:quinone binding"/>
    <property type="evidence" value="ECO:0007669"/>
    <property type="project" value="InterPro"/>
</dbReference>
<comment type="caution">
    <text evidence="8">The sequence shown here is derived from an EMBL/GenBank/DDBJ whole genome shotgun (WGS) entry which is preliminary data.</text>
</comment>